<reference evidence="2" key="2">
    <citation type="submission" date="2021-08" db="EMBL/GenBank/DDBJ databases">
        <authorList>
            <person name="Tani A."/>
            <person name="Ola A."/>
            <person name="Ogura Y."/>
            <person name="Katsura K."/>
            <person name="Hayashi T."/>
        </authorList>
    </citation>
    <scope>NUCLEOTIDE SEQUENCE</scope>
    <source>
        <strain evidence="2">KCTC 52305</strain>
    </source>
</reference>
<proteinExistence type="predicted"/>
<gene>
    <name evidence="2" type="ORF">OPKNFCMD_3985</name>
</gene>
<dbReference type="EMBL" id="BPQH01000012">
    <property type="protein sequence ID" value="GJD51233.1"/>
    <property type="molecule type" value="Genomic_DNA"/>
</dbReference>
<dbReference type="InterPro" id="IPR054189">
    <property type="entry name" value="DUF6894"/>
</dbReference>
<dbReference type="Proteomes" id="UP001055167">
    <property type="component" value="Unassembled WGS sequence"/>
</dbReference>
<evidence type="ECO:0000259" key="1">
    <source>
        <dbReference type="Pfam" id="PF21834"/>
    </source>
</evidence>
<reference evidence="2" key="1">
    <citation type="journal article" date="2021" name="Front. Microbiol.">
        <title>Comprehensive Comparative Genomics and Phenotyping of Methylobacterium Species.</title>
        <authorList>
            <person name="Alessa O."/>
            <person name="Ogura Y."/>
            <person name="Fujitani Y."/>
            <person name="Takami H."/>
            <person name="Hayashi T."/>
            <person name="Sahin N."/>
            <person name="Tani A."/>
        </authorList>
    </citation>
    <scope>NUCLEOTIDE SEQUENCE</scope>
    <source>
        <strain evidence="2">KCTC 52305</strain>
    </source>
</reference>
<organism evidence="2 3">
    <name type="scientific">Methylobacterium crusticola</name>
    <dbReference type="NCBI Taxonomy" id="1697972"/>
    <lineage>
        <taxon>Bacteria</taxon>
        <taxon>Pseudomonadati</taxon>
        <taxon>Pseudomonadota</taxon>
        <taxon>Alphaproteobacteria</taxon>
        <taxon>Hyphomicrobiales</taxon>
        <taxon>Methylobacteriaceae</taxon>
        <taxon>Methylobacterium</taxon>
    </lineage>
</organism>
<evidence type="ECO:0000313" key="2">
    <source>
        <dbReference type="EMBL" id="GJD51233.1"/>
    </source>
</evidence>
<protein>
    <recommendedName>
        <fullName evidence="1">DUF6894 domain-containing protein</fullName>
    </recommendedName>
</protein>
<keyword evidence="3" id="KW-1185">Reference proteome</keyword>
<feature type="domain" description="DUF6894" evidence="1">
    <location>
        <begin position="4"/>
        <end position="67"/>
    </location>
</feature>
<accession>A0ABQ4R0N1</accession>
<name>A0ABQ4R0N1_9HYPH</name>
<dbReference type="RefSeq" id="WP_128565776.1">
    <property type="nucleotide sequence ID" value="NZ_BPQH01000012.1"/>
</dbReference>
<comment type="caution">
    <text evidence="2">The sequence shown here is derived from an EMBL/GenBank/DDBJ whole genome shotgun (WGS) entry which is preliminary data.</text>
</comment>
<sequence length="72" mass="8305">MTRRFYFDLFNDSTVIRDEEGVEVDDLDEALKQAWFTIEEMRESGELETLAGDWQFAVRDAVGTVLKILSVS</sequence>
<evidence type="ECO:0000313" key="3">
    <source>
        <dbReference type="Proteomes" id="UP001055167"/>
    </source>
</evidence>
<dbReference type="Pfam" id="PF21834">
    <property type="entry name" value="DUF6894"/>
    <property type="match status" value="1"/>
</dbReference>